<keyword evidence="7 11" id="KW-0274">FAD</keyword>
<keyword evidence="4 11" id="KW-0285">Flavoprotein</keyword>
<evidence type="ECO:0000256" key="2">
    <source>
        <dbReference type="ARBA" id="ARBA00011955"/>
    </source>
</evidence>
<dbReference type="InterPro" id="IPR024932">
    <property type="entry name" value="ApbE"/>
</dbReference>
<dbReference type="PIRSF" id="PIRSF006268">
    <property type="entry name" value="ApbE"/>
    <property type="match status" value="1"/>
</dbReference>
<evidence type="ECO:0000256" key="10">
    <source>
        <dbReference type="ARBA" id="ARBA00048540"/>
    </source>
</evidence>
<evidence type="ECO:0000256" key="5">
    <source>
        <dbReference type="ARBA" id="ARBA00022679"/>
    </source>
</evidence>
<evidence type="ECO:0000256" key="11">
    <source>
        <dbReference type="PIRNR" id="PIRNR006268"/>
    </source>
</evidence>
<organism evidence="12 13">
    <name type="scientific">Paenibacillus borealis</name>
    <dbReference type="NCBI Taxonomy" id="160799"/>
    <lineage>
        <taxon>Bacteria</taxon>
        <taxon>Bacillati</taxon>
        <taxon>Bacillota</taxon>
        <taxon>Bacilli</taxon>
        <taxon>Bacillales</taxon>
        <taxon>Paenibacillaceae</taxon>
        <taxon>Paenibacillus</taxon>
    </lineage>
</organism>
<evidence type="ECO:0000256" key="1">
    <source>
        <dbReference type="ARBA" id="ARBA00001946"/>
    </source>
</evidence>
<evidence type="ECO:0000256" key="9">
    <source>
        <dbReference type="ARBA" id="ARBA00031306"/>
    </source>
</evidence>
<dbReference type="EC" id="2.7.1.180" evidence="2 11"/>
<comment type="catalytic activity">
    <reaction evidence="10 11">
        <text>L-threonyl-[protein] + FAD = FMN-L-threonyl-[protein] + AMP + H(+)</text>
        <dbReference type="Rhea" id="RHEA:36847"/>
        <dbReference type="Rhea" id="RHEA-COMP:11060"/>
        <dbReference type="Rhea" id="RHEA-COMP:11061"/>
        <dbReference type="ChEBI" id="CHEBI:15378"/>
        <dbReference type="ChEBI" id="CHEBI:30013"/>
        <dbReference type="ChEBI" id="CHEBI:57692"/>
        <dbReference type="ChEBI" id="CHEBI:74257"/>
        <dbReference type="ChEBI" id="CHEBI:456215"/>
        <dbReference type="EC" id="2.7.1.180"/>
    </reaction>
</comment>
<evidence type="ECO:0000256" key="4">
    <source>
        <dbReference type="ARBA" id="ARBA00022630"/>
    </source>
</evidence>
<evidence type="ECO:0000256" key="7">
    <source>
        <dbReference type="ARBA" id="ARBA00022827"/>
    </source>
</evidence>
<dbReference type="PANTHER" id="PTHR30040">
    <property type="entry name" value="THIAMINE BIOSYNTHESIS LIPOPROTEIN APBE"/>
    <property type="match status" value="1"/>
</dbReference>
<sequence>MNIAMTAQSVHYGMGTEMVHKVFGDHGEEALRAVEYEAARIENLLSRFIPDSEISRVNRSAGMKCEKLSPDTYEVLSFAAEFSNYCDGCFDVTIGPVVDLWNYKNSSEIPDEVRITEVLRRVNAADLMLDPHEKTAGLQKVGQSVDLGGIGKGYASDKFVELFKKFGISSAFTNIGGNVAAVGVKPDGSPWRVGIRHPRQNNRLIGAVLVADKAVVTSGDYQRFFIDRKGKRRHHILNPHTGYPAESGLISVTIVADNATLADTLSTLIFVAGMNKGIQLLTSFPGTEAVLVDTDLQVHVTRGLNNCFQPEMGIRANILG</sequence>
<keyword evidence="5 11" id="KW-0808">Transferase</keyword>
<accession>A0ABX3H1R4</accession>
<dbReference type="EMBL" id="MPTB01000051">
    <property type="protein sequence ID" value="OMD40519.1"/>
    <property type="molecule type" value="Genomic_DNA"/>
</dbReference>
<evidence type="ECO:0000313" key="13">
    <source>
        <dbReference type="Proteomes" id="UP000187412"/>
    </source>
</evidence>
<keyword evidence="8 11" id="KW-0460">Magnesium</keyword>
<protein>
    <recommendedName>
        <fullName evidence="3 11">FAD:protein FMN transferase</fullName>
        <ecNumber evidence="2 11">2.7.1.180</ecNumber>
    </recommendedName>
    <alternativeName>
        <fullName evidence="9 11">Flavin transferase</fullName>
    </alternativeName>
</protein>
<dbReference type="Pfam" id="PF02424">
    <property type="entry name" value="ApbE"/>
    <property type="match status" value="1"/>
</dbReference>
<evidence type="ECO:0000256" key="8">
    <source>
        <dbReference type="ARBA" id="ARBA00022842"/>
    </source>
</evidence>
<dbReference type="InterPro" id="IPR003374">
    <property type="entry name" value="ApbE-like_sf"/>
</dbReference>
<dbReference type="Proteomes" id="UP000187412">
    <property type="component" value="Unassembled WGS sequence"/>
</dbReference>
<evidence type="ECO:0000313" key="12">
    <source>
        <dbReference type="EMBL" id="OMD40519.1"/>
    </source>
</evidence>
<comment type="similarity">
    <text evidence="11">Belongs to the ApbE family.</text>
</comment>
<proteinExistence type="inferred from homology"/>
<dbReference type="Gene3D" id="3.10.520.10">
    <property type="entry name" value="ApbE-like domains"/>
    <property type="match status" value="1"/>
</dbReference>
<dbReference type="PANTHER" id="PTHR30040:SF2">
    <property type="entry name" value="FAD:PROTEIN FMN TRANSFERASE"/>
    <property type="match status" value="1"/>
</dbReference>
<reference evidence="12 13" key="1">
    <citation type="submission" date="2016-10" db="EMBL/GenBank/DDBJ databases">
        <title>Paenibacillus species isolates.</title>
        <authorList>
            <person name="Beno S.M."/>
        </authorList>
    </citation>
    <scope>NUCLEOTIDE SEQUENCE [LARGE SCALE GENOMIC DNA]</scope>
    <source>
        <strain evidence="12 13">FSL H7-0744</strain>
    </source>
</reference>
<comment type="caution">
    <text evidence="12">The sequence shown here is derived from an EMBL/GenBank/DDBJ whole genome shotgun (WGS) entry which is preliminary data.</text>
</comment>
<gene>
    <name evidence="12" type="ORF">BSK56_28605</name>
</gene>
<keyword evidence="6 11" id="KW-0479">Metal-binding</keyword>
<dbReference type="RefSeq" id="WP_076113828.1">
    <property type="nucleotide sequence ID" value="NZ_MPTB01000051.1"/>
</dbReference>
<keyword evidence="13" id="KW-1185">Reference proteome</keyword>
<evidence type="ECO:0000256" key="6">
    <source>
        <dbReference type="ARBA" id="ARBA00022723"/>
    </source>
</evidence>
<dbReference type="SUPFAM" id="SSF143631">
    <property type="entry name" value="ApbE-like"/>
    <property type="match status" value="1"/>
</dbReference>
<name>A0ABX3H1R4_PAEBO</name>
<evidence type="ECO:0000256" key="3">
    <source>
        <dbReference type="ARBA" id="ARBA00016337"/>
    </source>
</evidence>
<comment type="cofactor">
    <cofactor evidence="1">
        <name>Mg(2+)</name>
        <dbReference type="ChEBI" id="CHEBI:18420"/>
    </cofactor>
</comment>